<keyword evidence="3" id="KW-1185">Reference proteome</keyword>
<name>A0ABU9CMQ4_9BURK</name>
<protein>
    <submittedName>
        <fullName evidence="2">Uncharacterized protein</fullName>
    </submittedName>
</protein>
<evidence type="ECO:0000313" key="2">
    <source>
        <dbReference type="EMBL" id="MEK8053096.1"/>
    </source>
</evidence>
<dbReference type="Proteomes" id="UP001365405">
    <property type="component" value="Unassembled WGS sequence"/>
</dbReference>
<evidence type="ECO:0000313" key="3">
    <source>
        <dbReference type="Proteomes" id="UP001365405"/>
    </source>
</evidence>
<dbReference type="EMBL" id="JBBUTH010000010">
    <property type="protein sequence ID" value="MEK8053096.1"/>
    <property type="molecule type" value="Genomic_DNA"/>
</dbReference>
<evidence type="ECO:0000256" key="1">
    <source>
        <dbReference type="SAM" id="MobiDB-lite"/>
    </source>
</evidence>
<gene>
    <name evidence="2" type="ORF">AACH10_22775</name>
</gene>
<proteinExistence type="predicted"/>
<dbReference type="RefSeq" id="WP_341412828.1">
    <property type="nucleotide sequence ID" value="NZ_JBBUTH010000010.1"/>
</dbReference>
<feature type="compositionally biased region" description="Basic and acidic residues" evidence="1">
    <location>
        <begin position="54"/>
        <end position="67"/>
    </location>
</feature>
<feature type="region of interest" description="Disordered" evidence="1">
    <location>
        <begin position="54"/>
        <end position="90"/>
    </location>
</feature>
<organism evidence="2 3">
    <name type="scientific">Pseudaquabacterium inlustre</name>
    <dbReference type="NCBI Taxonomy" id="2984192"/>
    <lineage>
        <taxon>Bacteria</taxon>
        <taxon>Pseudomonadati</taxon>
        <taxon>Pseudomonadota</taxon>
        <taxon>Betaproteobacteria</taxon>
        <taxon>Burkholderiales</taxon>
        <taxon>Sphaerotilaceae</taxon>
        <taxon>Pseudaquabacterium</taxon>
    </lineage>
</organism>
<reference evidence="2 3" key="1">
    <citation type="submission" date="2024-04" db="EMBL/GenBank/DDBJ databases">
        <title>Novel species of the genus Ideonella isolated from streams.</title>
        <authorList>
            <person name="Lu H."/>
        </authorList>
    </citation>
    <scope>NUCLEOTIDE SEQUENCE [LARGE SCALE GENOMIC DNA]</scope>
    <source>
        <strain evidence="2 3">DXS22W</strain>
    </source>
</reference>
<sequence>MLDGRHIPRHPFDADAPALSAQVPMIVGTVLDERPCRMGPFDMDEAALLADAESRRPGQRAHMDTDSSFRVAAQNQSQRKAAQGQGAPPA</sequence>
<comment type="caution">
    <text evidence="2">The sequence shown here is derived from an EMBL/GenBank/DDBJ whole genome shotgun (WGS) entry which is preliminary data.</text>
</comment>
<accession>A0ABU9CMQ4</accession>